<reference evidence="3" key="1">
    <citation type="journal article" date="2005" name="Nature">
        <title>The map-based sequence of the rice genome.</title>
        <authorList>
            <consortium name="International rice genome sequencing project (IRGSP)"/>
            <person name="Matsumoto T."/>
            <person name="Wu J."/>
            <person name="Kanamori H."/>
            <person name="Katayose Y."/>
            <person name="Fujisawa M."/>
            <person name="Namiki N."/>
            <person name="Mizuno H."/>
            <person name="Yamamoto K."/>
            <person name="Antonio B.A."/>
            <person name="Baba T."/>
            <person name="Sakata K."/>
            <person name="Nagamura Y."/>
            <person name="Aoki H."/>
            <person name="Arikawa K."/>
            <person name="Arita K."/>
            <person name="Bito T."/>
            <person name="Chiden Y."/>
            <person name="Fujitsuka N."/>
            <person name="Fukunaka R."/>
            <person name="Hamada M."/>
            <person name="Harada C."/>
            <person name="Hayashi A."/>
            <person name="Hijishita S."/>
            <person name="Honda M."/>
            <person name="Hosokawa S."/>
            <person name="Ichikawa Y."/>
            <person name="Idonuma A."/>
            <person name="Iijima M."/>
            <person name="Ikeda M."/>
            <person name="Ikeno M."/>
            <person name="Ito K."/>
            <person name="Ito S."/>
            <person name="Ito T."/>
            <person name="Ito Y."/>
            <person name="Ito Y."/>
            <person name="Iwabuchi A."/>
            <person name="Kamiya K."/>
            <person name="Karasawa W."/>
            <person name="Kurita K."/>
            <person name="Katagiri S."/>
            <person name="Kikuta A."/>
            <person name="Kobayashi H."/>
            <person name="Kobayashi N."/>
            <person name="Machita K."/>
            <person name="Maehara T."/>
            <person name="Masukawa M."/>
            <person name="Mizubayashi T."/>
            <person name="Mukai Y."/>
            <person name="Nagasaki H."/>
            <person name="Nagata Y."/>
            <person name="Naito S."/>
            <person name="Nakashima M."/>
            <person name="Nakama Y."/>
            <person name="Nakamichi Y."/>
            <person name="Nakamura M."/>
            <person name="Meguro A."/>
            <person name="Negishi M."/>
            <person name="Ohta I."/>
            <person name="Ohta T."/>
            <person name="Okamoto M."/>
            <person name="Ono N."/>
            <person name="Saji S."/>
            <person name="Sakaguchi M."/>
            <person name="Sakai K."/>
            <person name="Shibata M."/>
            <person name="Shimokawa T."/>
            <person name="Song J."/>
            <person name="Takazaki Y."/>
            <person name="Terasawa K."/>
            <person name="Tsugane M."/>
            <person name="Tsuji K."/>
            <person name="Ueda S."/>
            <person name="Waki K."/>
            <person name="Yamagata H."/>
            <person name="Yamamoto M."/>
            <person name="Yamamoto S."/>
            <person name="Yamane H."/>
            <person name="Yoshiki S."/>
            <person name="Yoshihara R."/>
            <person name="Yukawa K."/>
            <person name="Zhong H."/>
            <person name="Yano M."/>
            <person name="Yuan Q."/>
            <person name="Ouyang S."/>
            <person name="Liu J."/>
            <person name="Jones K.M."/>
            <person name="Gansberger K."/>
            <person name="Moffat K."/>
            <person name="Hill J."/>
            <person name="Bera J."/>
            <person name="Fadrosh D."/>
            <person name="Jin S."/>
            <person name="Johri S."/>
            <person name="Kim M."/>
            <person name="Overton L."/>
            <person name="Reardon M."/>
            <person name="Tsitrin T."/>
            <person name="Vuong H."/>
            <person name="Weaver B."/>
            <person name="Ciecko A."/>
            <person name="Tallon L."/>
            <person name="Jackson J."/>
            <person name="Pai G."/>
            <person name="Aken S.V."/>
            <person name="Utterback T."/>
            <person name="Reidmuller S."/>
            <person name="Feldblyum T."/>
            <person name="Hsiao J."/>
            <person name="Zismann V."/>
            <person name="Iobst S."/>
            <person name="de Vazeille A.R."/>
            <person name="Buell C.R."/>
            <person name="Ying K."/>
            <person name="Li Y."/>
            <person name="Lu T."/>
            <person name="Huang Y."/>
            <person name="Zhao Q."/>
            <person name="Feng Q."/>
            <person name="Zhang L."/>
            <person name="Zhu J."/>
            <person name="Weng Q."/>
            <person name="Mu J."/>
            <person name="Lu Y."/>
            <person name="Fan D."/>
            <person name="Liu Y."/>
            <person name="Guan J."/>
            <person name="Zhang Y."/>
            <person name="Yu S."/>
            <person name="Liu X."/>
            <person name="Zhang Y."/>
            <person name="Hong G."/>
            <person name="Han B."/>
            <person name="Choisne N."/>
            <person name="Demange N."/>
            <person name="Orjeda G."/>
            <person name="Samain S."/>
            <person name="Cattolico L."/>
            <person name="Pelletier E."/>
            <person name="Couloux A."/>
            <person name="Segurens B."/>
            <person name="Wincker P."/>
            <person name="D'Hont A."/>
            <person name="Scarpelli C."/>
            <person name="Weissenbach J."/>
            <person name="Salanoubat M."/>
            <person name="Quetier F."/>
            <person name="Yu Y."/>
            <person name="Kim H.R."/>
            <person name="Rambo T."/>
            <person name="Currie J."/>
            <person name="Collura K."/>
            <person name="Luo M."/>
            <person name="Yang T."/>
            <person name="Ammiraju J.S.S."/>
            <person name="Engler F."/>
            <person name="Soderlund C."/>
            <person name="Wing R.A."/>
            <person name="Palmer L.E."/>
            <person name="de la Bastide M."/>
            <person name="Spiegel L."/>
            <person name="Nascimento L."/>
            <person name="Zutavern T."/>
            <person name="O'Shaughnessy A."/>
            <person name="Dike S."/>
            <person name="Dedhia N."/>
            <person name="Preston R."/>
            <person name="Balija V."/>
            <person name="McCombie W.R."/>
            <person name="Chow T."/>
            <person name="Chen H."/>
            <person name="Chung M."/>
            <person name="Chen C."/>
            <person name="Shaw J."/>
            <person name="Wu H."/>
            <person name="Hsiao K."/>
            <person name="Chao Y."/>
            <person name="Chu M."/>
            <person name="Cheng C."/>
            <person name="Hour A."/>
            <person name="Lee P."/>
            <person name="Lin S."/>
            <person name="Lin Y."/>
            <person name="Liou J."/>
            <person name="Liu S."/>
            <person name="Hsing Y."/>
            <person name="Raghuvanshi S."/>
            <person name="Mohanty A."/>
            <person name="Bharti A.K."/>
            <person name="Gaur A."/>
            <person name="Gupta V."/>
            <person name="Kumar D."/>
            <person name="Ravi V."/>
            <person name="Vij S."/>
            <person name="Kapur A."/>
            <person name="Khurana P."/>
            <person name="Khurana P."/>
            <person name="Khurana J.P."/>
            <person name="Tyagi A.K."/>
            <person name="Gaikwad K."/>
            <person name="Singh A."/>
            <person name="Dalal V."/>
            <person name="Srivastava S."/>
            <person name="Dixit A."/>
            <person name="Pal A.K."/>
            <person name="Ghazi I.A."/>
            <person name="Yadav M."/>
            <person name="Pandit A."/>
            <person name="Bhargava A."/>
            <person name="Sureshbabu K."/>
            <person name="Batra K."/>
            <person name="Sharma T.R."/>
            <person name="Mohapatra T."/>
            <person name="Singh N.K."/>
            <person name="Messing J."/>
            <person name="Nelson A.B."/>
            <person name="Fuks G."/>
            <person name="Kavchok S."/>
            <person name="Keizer G."/>
            <person name="Linton E."/>
            <person name="Llaca V."/>
            <person name="Song R."/>
            <person name="Tanyolac B."/>
            <person name="Young S."/>
            <person name="Ho-Il K."/>
            <person name="Hahn J.H."/>
            <person name="Sangsakoo G."/>
            <person name="Vanavichit A."/>
            <person name="de Mattos Luiz.A.T."/>
            <person name="Zimmer P.D."/>
            <person name="Malone G."/>
            <person name="Dellagostin O."/>
            <person name="de Oliveira A.C."/>
            <person name="Bevan M."/>
            <person name="Bancroft I."/>
            <person name="Minx P."/>
            <person name="Cordum H."/>
            <person name="Wilson R."/>
            <person name="Cheng Z."/>
            <person name="Jin W."/>
            <person name="Jiang J."/>
            <person name="Leong S.A."/>
            <person name="Iwama H."/>
            <person name="Gojobori T."/>
            <person name="Itoh T."/>
            <person name="Niimura Y."/>
            <person name="Fujii Y."/>
            <person name="Habara T."/>
            <person name="Sakai H."/>
            <person name="Sato Y."/>
            <person name="Wilson G."/>
            <person name="Kumar K."/>
            <person name="McCouch S."/>
            <person name="Juretic N."/>
            <person name="Hoen D."/>
            <person name="Wright S."/>
            <person name="Bruskiewich R."/>
            <person name="Bureau T."/>
            <person name="Miyao A."/>
            <person name="Hirochika H."/>
            <person name="Nishikawa T."/>
            <person name="Kadowaki K."/>
            <person name="Sugiura M."/>
            <person name="Burr B."/>
            <person name="Sasaki T."/>
        </authorList>
    </citation>
    <scope>NUCLEOTIDE SEQUENCE [LARGE SCALE GENOMIC DNA]</scope>
    <source>
        <strain evidence="3">cv. Nipponbare</strain>
    </source>
</reference>
<feature type="compositionally biased region" description="Low complexity" evidence="1">
    <location>
        <begin position="61"/>
        <end position="88"/>
    </location>
</feature>
<organism evidence="2 3">
    <name type="scientific">Oryza sativa subsp. japonica</name>
    <name type="common">Rice</name>
    <dbReference type="NCBI Taxonomy" id="39947"/>
    <lineage>
        <taxon>Eukaryota</taxon>
        <taxon>Viridiplantae</taxon>
        <taxon>Streptophyta</taxon>
        <taxon>Embryophyta</taxon>
        <taxon>Tracheophyta</taxon>
        <taxon>Spermatophyta</taxon>
        <taxon>Magnoliopsida</taxon>
        <taxon>Liliopsida</taxon>
        <taxon>Poales</taxon>
        <taxon>Poaceae</taxon>
        <taxon>BOP clade</taxon>
        <taxon>Oryzoideae</taxon>
        <taxon>Oryzeae</taxon>
        <taxon>Oryzinae</taxon>
        <taxon>Oryza</taxon>
        <taxon>Oryza sativa</taxon>
    </lineage>
</organism>
<sequence length="113" mass="12174">MAATWASQRSRRNAARSWPRASSASAAAGAEQRSRWTPAQSRHSGGPRRSHDAAAAMRQKAAPLASSSDDSAHCSAARATTAMSSRTMWPELSSAQDQAKFSRKKGWKFARIS</sequence>
<gene>
    <name evidence="2" type="ordered locus">Os12g0482550</name>
    <name evidence="2" type="ORF">OSNPB_120482550</name>
</gene>
<name>A0A0P0YAT1_ORYSJ</name>
<accession>A0A0P0YAT1</accession>
<proteinExistence type="predicted"/>
<keyword evidence="3" id="KW-1185">Reference proteome</keyword>
<dbReference type="PaxDb" id="39947-A0A0P0YAT1"/>
<dbReference type="InParanoid" id="A0A0P0YAT1"/>
<feature type="region of interest" description="Disordered" evidence="1">
    <location>
        <begin position="1"/>
        <end position="113"/>
    </location>
</feature>
<protein>
    <submittedName>
        <fullName evidence="2">Os12g0482550 protein</fullName>
    </submittedName>
</protein>
<feature type="compositionally biased region" description="Basic residues" evidence="1">
    <location>
        <begin position="101"/>
        <end position="113"/>
    </location>
</feature>
<evidence type="ECO:0000313" key="2">
    <source>
        <dbReference type="EMBL" id="BAT17152.1"/>
    </source>
</evidence>
<dbReference type="EMBL" id="AP014968">
    <property type="protein sequence ID" value="BAT17152.1"/>
    <property type="molecule type" value="Genomic_DNA"/>
</dbReference>
<reference evidence="2 3" key="2">
    <citation type="journal article" date="2013" name="Plant Cell Physiol.">
        <title>Rice Annotation Project Database (RAP-DB): an integrative and interactive database for rice genomics.</title>
        <authorList>
            <person name="Sakai H."/>
            <person name="Lee S.S."/>
            <person name="Tanaka T."/>
            <person name="Numa H."/>
            <person name="Kim J."/>
            <person name="Kawahara Y."/>
            <person name="Wakimoto H."/>
            <person name="Yang C.C."/>
            <person name="Iwamoto M."/>
            <person name="Abe T."/>
            <person name="Yamada Y."/>
            <person name="Muto A."/>
            <person name="Inokuchi H."/>
            <person name="Ikemura T."/>
            <person name="Matsumoto T."/>
            <person name="Sasaki T."/>
            <person name="Itoh T."/>
        </authorList>
    </citation>
    <scope>NUCLEOTIDE SEQUENCE [LARGE SCALE GENOMIC DNA]</scope>
    <source>
        <strain evidence="3">cv. Nipponbare</strain>
    </source>
</reference>
<evidence type="ECO:0000313" key="3">
    <source>
        <dbReference type="Proteomes" id="UP000059680"/>
    </source>
</evidence>
<dbReference type="Proteomes" id="UP000059680">
    <property type="component" value="Chromosome 12"/>
</dbReference>
<dbReference type="AlphaFoldDB" id="A0A0P0YAT1"/>
<feature type="compositionally biased region" description="Low complexity" evidence="1">
    <location>
        <begin position="15"/>
        <end position="31"/>
    </location>
</feature>
<evidence type="ECO:0000256" key="1">
    <source>
        <dbReference type="SAM" id="MobiDB-lite"/>
    </source>
</evidence>
<reference evidence="2 3" key="3">
    <citation type="journal article" date="2013" name="Rice">
        <title>Improvement of the Oryza sativa Nipponbare reference genome using next generation sequence and optical map data.</title>
        <authorList>
            <person name="Kawahara Y."/>
            <person name="de la Bastide M."/>
            <person name="Hamilton J.P."/>
            <person name="Kanamori H."/>
            <person name="McCombie W.R."/>
            <person name="Ouyang S."/>
            <person name="Schwartz D.C."/>
            <person name="Tanaka T."/>
            <person name="Wu J."/>
            <person name="Zhou S."/>
            <person name="Childs K.L."/>
            <person name="Davidson R.M."/>
            <person name="Lin H."/>
            <person name="Quesada-Ocampo L."/>
            <person name="Vaillancourt B."/>
            <person name="Sakai H."/>
            <person name="Lee S.S."/>
            <person name="Kim J."/>
            <person name="Numa H."/>
            <person name="Itoh T."/>
            <person name="Buell C.R."/>
            <person name="Matsumoto T."/>
        </authorList>
    </citation>
    <scope>NUCLEOTIDE SEQUENCE [LARGE SCALE GENOMIC DNA]</scope>
    <source>
        <strain evidence="3">cv. Nipponbare</strain>
    </source>
</reference>